<name>A0ABX7LLK9_9CAUL</name>
<evidence type="ECO:0000256" key="1">
    <source>
        <dbReference type="ARBA" id="ARBA00022729"/>
    </source>
</evidence>
<dbReference type="Proteomes" id="UP000662957">
    <property type="component" value="Chromosome"/>
</dbReference>
<dbReference type="Gene3D" id="2.60.40.1220">
    <property type="match status" value="1"/>
</dbReference>
<accession>A0ABX7LLK9</accession>
<feature type="domain" description="CopC" evidence="4">
    <location>
        <begin position="42"/>
        <end position="128"/>
    </location>
</feature>
<evidence type="ECO:0000256" key="2">
    <source>
        <dbReference type="ARBA" id="ARBA00023008"/>
    </source>
</evidence>
<evidence type="ECO:0000313" key="5">
    <source>
        <dbReference type="EMBL" id="QSF52842.1"/>
    </source>
</evidence>
<keyword evidence="6" id="KW-1185">Reference proteome</keyword>
<keyword evidence="1 3" id="KW-0732">Signal</keyword>
<dbReference type="Pfam" id="PF04234">
    <property type="entry name" value="CopC"/>
    <property type="match status" value="1"/>
</dbReference>
<dbReference type="InterPro" id="IPR014755">
    <property type="entry name" value="Cu-Rt/internalin_Ig-like"/>
</dbReference>
<dbReference type="EMBL" id="CP070968">
    <property type="protein sequence ID" value="QSF52842.1"/>
    <property type="molecule type" value="Genomic_DNA"/>
</dbReference>
<dbReference type="InterPro" id="IPR007348">
    <property type="entry name" value="CopC_dom"/>
</dbReference>
<evidence type="ECO:0000259" key="4">
    <source>
        <dbReference type="Pfam" id="PF04234"/>
    </source>
</evidence>
<dbReference type="InterPro" id="IPR014756">
    <property type="entry name" value="Ig_E-set"/>
</dbReference>
<sequence>MIRILVLTTALAFAGASAAAAQDPHAWHTMQAQTVAPQSGITTVPANGAMTSGSPERFSVTFPHAMVLKTVTLTAEGQAPVVVTAPAAPAAATVSVALPRLAPGTYAAAWAAEGPDGHKMSGSASFMVR</sequence>
<protein>
    <submittedName>
        <fullName evidence="5">Copper resistance protein CopC</fullName>
    </submittedName>
</protein>
<reference evidence="5 6" key="1">
    <citation type="submission" date="2021-02" db="EMBL/GenBank/DDBJ databases">
        <title>Brevundimonas sp. CS1 genome sequence.</title>
        <authorList>
            <person name="Lee K."/>
            <person name="Choi Y.-J."/>
            <person name="Son H.-R."/>
        </authorList>
    </citation>
    <scope>NUCLEOTIDE SEQUENCE [LARGE SCALE GENOMIC DNA]</scope>
    <source>
        <strain evidence="5 6">CS1</strain>
    </source>
</reference>
<evidence type="ECO:0000313" key="6">
    <source>
        <dbReference type="Proteomes" id="UP000662957"/>
    </source>
</evidence>
<dbReference type="RefSeq" id="WP_205680712.1">
    <property type="nucleotide sequence ID" value="NZ_CP070968.1"/>
</dbReference>
<gene>
    <name evidence="5" type="ORF">JX001_08280</name>
</gene>
<evidence type="ECO:0000256" key="3">
    <source>
        <dbReference type="SAM" id="SignalP"/>
    </source>
</evidence>
<keyword evidence="2" id="KW-0186">Copper</keyword>
<dbReference type="SUPFAM" id="SSF81296">
    <property type="entry name" value="E set domains"/>
    <property type="match status" value="1"/>
</dbReference>
<organism evidence="5 6">
    <name type="scientific">Brevundimonas fontaquae</name>
    <dbReference type="NCBI Taxonomy" id="2813778"/>
    <lineage>
        <taxon>Bacteria</taxon>
        <taxon>Pseudomonadati</taxon>
        <taxon>Pseudomonadota</taxon>
        <taxon>Alphaproteobacteria</taxon>
        <taxon>Caulobacterales</taxon>
        <taxon>Caulobacteraceae</taxon>
        <taxon>Brevundimonas</taxon>
    </lineage>
</organism>
<proteinExistence type="predicted"/>
<feature type="chain" id="PRO_5045226367" evidence="3">
    <location>
        <begin position="22"/>
        <end position="129"/>
    </location>
</feature>
<feature type="signal peptide" evidence="3">
    <location>
        <begin position="1"/>
        <end position="21"/>
    </location>
</feature>